<gene>
    <name evidence="1" type="ORF">NDI56_16805</name>
</gene>
<protein>
    <submittedName>
        <fullName evidence="1">Uncharacterized protein</fullName>
    </submittedName>
</protein>
<accession>A0ABU2FFM0</accession>
<evidence type="ECO:0000313" key="2">
    <source>
        <dbReference type="Proteomes" id="UP001259659"/>
    </source>
</evidence>
<comment type="caution">
    <text evidence="1">The sequence shown here is derived from an EMBL/GenBank/DDBJ whole genome shotgun (WGS) entry which is preliminary data.</text>
</comment>
<proteinExistence type="predicted"/>
<dbReference type="EMBL" id="JAMQON010000005">
    <property type="protein sequence ID" value="MDS0261060.1"/>
    <property type="molecule type" value="Genomic_DNA"/>
</dbReference>
<evidence type="ECO:0000313" key="1">
    <source>
        <dbReference type="EMBL" id="MDS0261060.1"/>
    </source>
</evidence>
<dbReference type="Proteomes" id="UP001259659">
    <property type="component" value="Unassembled WGS sequence"/>
</dbReference>
<organism evidence="1 2">
    <name type="scientific">Haloarcula saliterrae</name>
    <dbReference type="NCBI Taxonomy" id="2950534"/>
    <lineage>
        <taxon>Archaea</taxon>
        <taxon>Methanobacteriati</taxon>
        <taxon>Methanobacteriota</taxon>
        <taxon>Stenosarchaea group</taxon>
        <taxon>Halobacteria</taxon>
        <taxon>Halobacteriales</taxon>
        <taxon>Haloarculaceae</taxon>
        <taxon>Haloarcula</taxon>
    </lineage>
</organism>
<reference evidence="1 2" key="1">
    <citation type="submission" date="2022-06" db="EMBL/GenBank/DDBJ databases">
        <title>Haloarcula sp. a new haloarchaeum isolate from saline soil.</title>
        <authorList>
            <person name="Strakova D."/>
            <person name="Galisteo C."/>
            <person name="Sanchez-Porro C."/>
            <person name="Ventosa A."/>
        </authorList>
    </citation>
    <scope>NUCLEOTIDE SEQUENCE [LARGE SCALE GENOMIC DNA]</scope>
    <source>
        <strain evidence="1 2">S1CR25-12</strain>
    </source>
</reference>
<name>A0ABU2FFM0_9EURY</name>
<sequence length="142" mass="15954">MSNTVLTGAETVEYLDGAPRASLPSTVLCYDCARDVRDYLEARKAIENEDSDGLAPFGEADAEAVLDRMVDNEHLVLELGRESGYGIRSRDGVWKHAVFRAPGPSTIERLTRAEVRTRILNAKRLTLKQFDPVAWDRFDTQR</sequence>
<keyword evidence="2" id="KW-1185">Reference proteome</keyword>